<name>A0A1N7A6W3_9RHOB</name>
<evidence type="ECO:0000256" key="2">
    <source>
        <dbReference type="SAM" id="Phobius"/>
    </source>
</evidence>
<dbReference type="PANTHER" id="PTHR30438:SF2">
    <property type="entry name" value="MEMBRANE PROTEIN"/>
    <property type="match status" value="1"/>
</dbReference>
<keyword evidence="2" id="KW-0812">Transmembrane</keyword>
<dbReference type="Gene3D" id="2.40.50.100">
    <property type="match status" value="1"/>
</dbReference>
<evidence type="ECO:0000313" key="4">
    <source>
        <dbReference type="Proteomes" id="UP000323956"/>
    </source>
</evidence>
<keyword evidence="2" id="KW-0472">Membrane</keyword>
<protein>
    <submittedName>
        <fullName evidence="3">HlyD family secretion protein</fullName>
    </submittedName>
</protein>
<dbReference type="SUPFAM" id="SSF111369">
    <property type="entry name" value="HlyD-like secretion proteins"/>
    <property type="match status" value="3"/>
</dbReference>
<organism evidence="3 4">
    <name type="scientific">Paracoccus thiocyanatus</name>
    <dbReference type="NCBI Taxonomy" id="34006"/>
    <lineage>
        <taxon>Bacteria</taxon>
        <taxon>Pseudomonadati</taxon>
        <taxon>Pseudomonadota</taxon>
        <taxon>Alphaproteobacteria</taxon>
        <taxon>Rhodobacterales</taxon>
        <taxon>Paracoccaceae</taxon>
        <taxon>Paracoccus</taxon>
    </lineage>
</organism>
<evidence type="ECO:0000256" key="1">
    <source>
        <dbReference type="SAM" id="Coils"/>
    </source>
</evidence>
<gene>
    <name evidence="3" type="ORF">SAMN05421641_1433</name>
</gene>
<evidence type="ECO:0000313" key="3">
    <source>
        <dbReference type="EMBL" id="SIR34749.1"/>
    </source>
</evidence>
<reference evidence="3 4" key="1">
    <citation type="submission" date="2017-01" db="EMBL/GenBank/DDBJ databases">
        <authorList>
            <person name="Varghese N."/>
            <person name="Submissions S."/>
        </authorList>
    </citation>
    <scope>NUCLEOTIDE SEQUENCE [LARGE SCALE GENOMIC DNA]</scope>
    <source>
        <strain evidence="3 4">ATCC 700171</strain>
    </source>
</reference>
<dbReference type="GO" id="GO:0005886">
    <property type="term" value="C:plasma membrane"/>
    <property type="evidence" value="ECO:0007669"/>
    <property type="project" value="TreeGrafter"/>
</dbReference>
<accession>A0A1N7A6W3</accession>
<dbReference type="Gene3D" id="2.40.30.170">
    <property type="match status" value="1"/>
</dbReference>
<dbReference type="EMBL" id="FTMK01000043">
    <property type="protein sequence ID" value="SIR34749.1"/>
    <property type="molecule type" value="Genomic_DNA"/>
</dbReference>
<keyword evidence="2" id="KW-1133">Transmembrane helix</keyword>
<feature type="coiled-coil region" evidence="1">
    <location>
        <begin position="173"/>
        <end position="214"/>
    </location>
</feature>
<dbReference type="Proteomes" id="UP000323956">
    <property type="component" value="Unassembled WGS sequence"/>
</dbReference>
<dbReference type="PANTHER" id="PTHR30438">
    <property type="entry name" value="36 KDA ANTIGEN-RELATED"/>
    <property type="match status" value="1"/>
</dbReference>
<sequence>MLDRVKRFFSRSWVWIAMLAMTIAGGWYLTQKLAEPQLPDWIATGNGRIEAVAIDISARTGGRITDIVAQEGQTVARGEILAHLDTQQLDAQLREARAQFQRGRIARDVAESGVTQAEAEHSAALAVVEQRRSELDSAENRLQRAEQLARTSAISQQTLDDDRARRAGAQATLDAARAQAASAEAGIATARARIVDAEATIEATEAAIERIQVERDDSTLRSPRAGRVQYLVAQPGEVVAGGGRVLNLIDLDDVYMTFFLSTVPAGRVAVGSEARIVLDTAPGVVIPAEVSFISDVAQFTPRTVETTEERLGLMFRVRVRVPPELLRKYPDYVKPGLPGIAHVKLEAQAEWPDSLRAGLLE</sequence>
<feature type="transmembrane region" description="Helical" evidence="2">
    <location>
        <begin position="12"/>
        <end position="29"/>
    </location>
</feature>
<dbReference type="AlphaFoldDB" id="A0A1N7A6W3"/>
<dbReference type="Gene3D" id="1.10.287.470">
    <property type="entry name" value="Helix hairpin bin"/>
    <property type="match status" value="2"/>
</dbReference>
<keyword evidence="1" id="KW-0175">Coiled coil</keyword>
<proteinExistence type="predicted"/>